<sequence>MKIQRLCATGDSSTVAVNQRPYFLVGVASKVLILKWLCGNGSDKREYLP</sequence>
<dbReference type="AlphaFoldDB" id="A0A518I6M7"/>
<gene>
    <name evidence="1" type="ORF">Enr17x_07480</name>
</gene>
<evidence type="ECO:0000313" key="1">
    <source>
        <dbReference type="EMBL" id="QDV48735.1"/>
    </source>
</evidence>
<keyword evidence="2" id="KW-1185">Reference proteome</keyword>
<accession>A0A518I6M7</accession>
<name>A0A518I6M7_9PLAN</name>
<dbReference type="Proteomes" id="UP000318313">
    <property type="component" value="Chromosome"/>
</dbReference>
<reference evidence="1 2" key="1">
    <citation type="submission" date="2019-03" db="EMBL/GenBank/DDBJ databases">
        <title>Deep-cultivation of Planctomycetes and their phenomic and genomic characterization uncovers novel biology.</title>
        <authorList>
            <person name="Wiegand S."/>
            <person name="Jogler M."/>
            <person name="Boedeker C."/>
            <person name="Pinto D."/>
            <person name="Vollmers J."/>
            <person name="Rivas-Marin E."/>
            <person name="Kohn T."/>
            <person name="Peeters S.H."/>
            <person name="Heuer A."/>
            <person name="Rast P."/>
            <person name="Oberbeckmann S."/>
            <person name="Bunk B."/>
            <person name="Jeske O."/>
            <person name="Meyerdierks A."/>
            <person name="Storesund J.E."/>
            <person name="Kallscheuer N."/>
            <person name="Luecker S."/>
            <person name="Lage O.M."/>
            <person name="Pohl T."/>
            <person name="Merkel B.J."/>
            <person name="Hornburger P."/>
            <person name="Mueller R.-W."/>
            <person name="Bruemmer F."/>
            <person name="Labrenz M."/>
            <person name="Spormann A.M."/>
            <person name="Op den Camp H."/>
            <person name="Overmann J."/>
            <person name="Amann R."/>
            <person name="Jetten M.S.M."/>
            <person name="Mascher T."/>
            <person name="Medema M.H."/>
            <person name="Devos D.P."/>
            <person name="Kaster A.-K."/>
            <person name="Ovreas L."/>
            <person name="Rohde M."/>
            <person name="Galperin M.Y."/>
            <person name="Jogler C."/>
        </authorList>
    </citation>
    <scope>NUCLEOTIDE SEQUENCE [LARGE SCALE GENOMIC DNA]</scope>
    <source>
        <strain evidence="1 2">Enr17</strain>
    </source>
</reference>
<dbReference type="KEGG" id="gfm:Enr17x_07480"/>
<evidence type="ECO:0000313" key="2">
    <source>
        <dbReference type="Proteomes" id="UP000318313"/>
    </source>
</evidence>
<proteinExistence type="predicted"/>
<dbReference type="EMBL" id="CP037452">
    <property type="protein sequence ID" value="QDV48735.1"/>
    <property type="molecule type" value="Genomic_DNA"/>
</dbReference>
<organism evidence="1 2">
    <name type="scientific">Gimesia fumaroli</name>
    <dbReference type="NCBI Taxonomy" id="2527976"/>
    <lineage>
        <taxon>Bacteria</taxon>
        <taxon>Pseudomonadati</taxon>
        <taxon>Planctomycetota</taxon>
        <taxon>Planctomycetia</taxon>
        <taxon>Planctomycetales</taxon>
        <taxon>Planctomycetaceae</taxon>
        <taxon>Gimesia</taxon>
    </lineage>
</organism>
<protein>
    <submittedName>
        <fullName evidence="1">Uncharacterized protein</fullName>
    </submittedName>
</protein>